<keyword evidence="8" id="KW-1185">Reference proteome</keyword>
<dbReference type="GO" id="GO:1990281">
    <property type="term" value="C:efflux pump complex"/>
    <property type="evidence" value="ECO:0007669"/>
    <property type="project" value="TreeGrafter"/>
</dbReference>
<organism evidence="7 8">
    <name type="scientific">Halalkalibacter krulwichiae</name>
    <dbReference type="NCBI Taxonomy" id="199441"/>
    <lineage>
        <taxon>Bacteria</taxon>
        <taxon>Bacillati</taxon>
        <taxon>Bacillota</taxon>
        <taxon>Bacilli</taxon>
        <taxon>Bacillales</taxon>
        <taxon>Bacillaceae</taxon>
        <taxon>Halalkalibacter</taxon>
    </lineage>
</organism>
<evidence type="ECO:0000259" key="5">
    <source>
        <dbReference type="Pfam" id="PF25917"/>
    </source>
</evidence>
<reference evidence="7 8" key="1">
    <citation type="submission" date="2017-04" db="EMBL/GenBank/DDBJ databases">
        <title>Bacillus krulwichiae AM31D Genome sequencing and assembly.</title>
        <authorList>
            <person name="Krulwich T.A."/>
            <person name="Anastor L."/>
            <person name="Ehrlich R."/>
            <person name="Ehrlich G.D."/>
            <person name="Janto B."/>
        </authorList>
    </citation>
    <scope>NUCLEOTIDE SEQUENCE [LARGE SCALE GENOMIC DNA]</scope>
    <source>
        <strain evidence="7 8">AM31D</strain>
    </source>
</reference>
<dbReference type="NCBIfam" id="TIGR01730">
    <property type="entry name" value="RND_mfp"/>
    <property type="match status" value="1"/>
</dbReference>
<dbReference type="Gene3D" id="2.40.50.100">
    <property type="match status" value="2"/>
</dbReference>
<dbReference type="Gene3D" id="2.40.30.170">
    <property type="match status" value="1"/>
</dbReference>
<comment type="similarity">
    <text evidence="1">Belongs to the membrane fusion protein (MFP) (TC 8.A.1) family.</text>
</comment>
<dbReference type="PANTHER" id="PTHR30469">
    <property type="entry name" value="MULTIDRUG RESISTANCE PROTEIN MDTA"/>
    <property type="match status" value="1"/>
</dbReference>
<dbReference type="KEGG" id="bkw:BkAM31D_12115"/>
<name>A0A1X9MAP6_9BACI</name>
<feature type="region of interest" description="Disordered" evidence="3">
    <location>
        <begin position="426"/>
        <end position="454"/>
    </location>
</feature>
<dbReference type="EMBL" id="CP020814">
    <property type="protein sequence ID" value="ARK30515.1"/>
    <property type="molecule type" value="Genomic_DNA"/>
</dbReference>
<accession>A0A1X9MAP6</accession>
<feature type="domain" description="Multidrug resistance protein MdtA-like barrel-sandwich hybrid" evidence="5">
    <location>
        <begin position="72"/>
        <end position="257"/>
    </location>
</feature>
<protein>
    <submittedName>
        <fullName evidence="7">Multidrug resistance protein MdtA</fullName>
    </submittedName>
</protein>
<feature type="signal peptide" evidence="4">
    <location>
        <begin position="1"/>
        <end position="27"/>
    </location>
</feature>
<dbReference type="AlphaFoldDB" id="A0A1X9MAP6"/>
<evidence type="ECO:0000256" key="1">
    <source>
        <dbReference type="ARBA" id="ARBA00009477"/>
    </source>
</evidence>
<dbReference type="PANTHER" id="PTHR30469:SF15">
    <property type="entry name" value="HLYD FAMILY OF SECRETION PROTEINS"/>
    <property type="match status" value="1"/>
</dbReference>
<sequence precursor="true">MVRKKGIWLISVSIMFLLLVVGCSSQANDAPSGEEEAEAPVHPVEIMEVATGTLSNELKISGNVMAAKHMPVLPMLTGEVKAIHVKNGDTVNSGDTLLELDATDVELNIAQARAGLEAAQANLNSAKSMWDQSIKQAETQLKQTKDMYDMLKNAESPSDVVLEDVPDELQAVFGSLLGSTMPTQQDISQAESAVKQAEMALEQAKGTGQIEAAESSVKQAEISVQMAQQQKTHSVVKAPISGQVTNFNAVVGEMVSPQAPLLQLVQMEKPIVQINATESMLPNLEVGQEVDVFIHSFNQSYAGEIKYISLLPGEQSRSYPVEIELIDPDESLRVGIHAEVIIDTDIASEQILIPVEAVSEENNEQFVFVTEDGEKVERRVITIENETAEWYAVESGLSEGEYIIVKGIHQLYDSALINIRNDIQIQPEEIEEEEQPVSDEEETEEASDSDETDK</sequence>
<feature type="coiled-coil region" evidence="2">
    <location>
        <begin position="187"/>
        <end position="230"/>
    </location>
</feature>
<dbReference type="Proteomes" id="UP000193006">
    <property type="component" value="Chromosome"/>
</dbReference>
<evidence type="ECO:0000256" key="3">
    <source>
        <dbReference type="SAM" id="MobiDB-lite"/>
    </source>
</evidence>
<evidence type="ECO:0000256" key="2">
    <source>
        <dbReference type="SAM" id="Coils"/>
    </source>
</evidence>
<keyword evidence="4" id="KW-0732">Signal</keyword>
<dbReference type="SUPFAM" id="SSF111369">
    <property type="entry name" value="HlyD-like secretion proteins"/>
    <property type="match status" value="2"/>
</dbReference>
<dbReference type="InterPro" id="IPR058625">
    <property type="entry name" value="MdtA-like_BSH"/>
</dbReference>
<dbReference type="InterPro" id="IPR058637">
    <property type="entry name" value="YknX-like_C"/>
</dbReference>
<dbReference type="Pfam" id="PF25917">
    <property type="entry name" value="BSH_RND"/>
    <property type="match status" value="1"/>
</dbReference>
<dbReference type="GO" id="GO:0015562">
    <property type="term" value="F:efflux transmembrane transporter activity"/>
    <property type="evidence" value="ECO:0007669"/>
    <property type="project" value="TreeGrafter"/>
</dbReference>
<dbReference type="InterPro" id="IPR006143">
    <property type="entry name" value="RND_pump_MFP"/>
</dbReference>
<dbReference type="Pfam" id="PF25989">
    <property type="entry name" value="YknX_C"/>
    <property type="match status" value="1"/>
</dbReference>
<evidence type="ECO:0000259" key="6">
    <source>
        <dbReference type="Pfam" id="PF25989"/>
    </source>
</evidence>
<gene>
    <name evidence="7" type="primary">mdtA</name>
    <name evidence="7" type="ORF">BkAM31D_12115</name>
</gene>
<feature type="coiled-coil region" evidence="2">
    <location>
        <begin position="102"/>
        <end position="154"/>
    </location>
</feature>
<evidence type="ECO:0000313" key="8">
    <source>
        <dbReference type="Proteomes" id="UP000193006"/>
    </source>
</evidence>
<dbReference type="PROSITE" id="PS51257">
    <property type="entry name" value="PROKAR_LIPOPROTEIN"/>
    <property type="match status" value="1"/>
</dbReference>
<dbReference type="STRING" id="199441.BkAM31D_12115"/>
<dbReference type="RefSeq" id="WP_066149067.1">
    <property type="nucleotide sequence ID" value="NZ_CP020814.1"/>
</dbReference>
<evidence type="ECO:0000256" key="4">
    <source>
        <dbReference type="SAM" id="SignalP"/>
    </source>
</evidence>
<feature type="domain" description="YknX-like C-terminal permuted SH3-like" evidence="6">
    <location>
        <begin position="353"/>
        <end position="415"/>
    </location>
</feature>
<dbReference type="Gene3D" id="2.40.420.20">
    <property type="match status" value="1"/>
</dbReference>
<feature type="compositionally biased region" description="Acidic residues" evidence="3">
    <location>
        <begin position="428"/>
        <end position="454"/>
    </location>
</feature>
<feature type="chain" id="PRO_5010988704" evidence="4">
    <location>
        <begin position="28"/>
        <end position="454"/>
    </location>
</feature>
<proteinExistence type="inferred from homology"/>
<keyword evidence="2" id="KW-0175">Coiled coil</keyword>
<evidence type="ECO:0000313" key="7">
    <source>
        <dbReference type="EMBL" id="ARK30515.1"/>
    </source>
</evidence>